<evidence type="ECO:0000256" key="6">
    <source>
        <dbReference type="ARBA" id="ARBA00023014"/>
    </source>
</evidence>
<dbReference type="eggNOG" id="COG0641">
    <property type="taxonomic scope" value="Bacteria"/>
</dbReference>
<dbReference type="AlphaFoldDB" id="B3EJC4"/>
<dbReference type="PROSITE" id="PS51918">
    <property type="entry name" value="RADICAL_SAM"/>
    <property type="match status" value="1"/>
</dbReference>
<name>B3EJC4_CHLPB</name>
<sequence length="447" mass="49971">MKLYPSFYTVAVPEGNELLLFNTRTLYFGRLDAALYRNVLVLVDDLNCGRVEKNSDEDVRSTAFLLRQKGFFVEDPVREREGVASRFERRRKSGGHLGLTIAPTLDCNFSCPYCYERPERFTMSPETVSRIAEYVEGELASGRYSSMHVTWYGGEPLLSGSFEVVVSLSEKLLAGCDFHGTAYSANIITNGYLLDRAKASRLAGLKVALAQITLDGPPELHDRTRIMKNGAGSFERIMRNIRSSRDFLRFSIRMNVNAGNADTVMDLKRVLRDEGMLDDQGRTALYVSPVRSYTSSCQGGDCLSNSAFYRLQLDLLRQGINDDGFQVVEEYPSLKESVCTAVGADSYVIGPSGELYKCWLDLGRAEHSVGMIGQNGPDLNERIARWTGFRPFDAGSDCAECDMLPVCMGGCPELNLRSRGGEDNMACCNWKYVLREHLLHIADRMRA</sequence>
<keyword evidence="3" id="KW-0949">S-adenosyl-L-methionine</keyword>
<feature type="domain" description="Radical SAM core" evidence="7">
    <location>
        <begin position="91"/>
        <end position="326"/>
    </location>
</feature>
<dbReference type="InterPro" id="IPR023885">
    <property type="entry name" value="4Fe4S-binding_SPASM_dom"/>
</dbReference>
<dbReference type="OrthoDB" id="595340at2"/>
<gene>
    <name evidence="8" type="ordered locus">Cphamn1_1396</name>
</gene>
<comment type="cofactor">
    <cofactor evidence="1">
        <name>[4Fe-4S] cluster</name>
        <dbReference type="ChEBI" id="CHEBI:49883"/>
    </cofactor>
</comment>
<dbReference type="GO" id="GO:0051539">
    <property type="term" value="F:4 iron, 4 sulfur cluster binding"/>
    <property type="evidence" value="ECO:0007669"/>
    <property type="project" value="UniProtKB-KW"/>
</dbReference>
<protein>
    <submittedName>
        <fullName evidence="8">Radical SAM domain protein</fullName>
    </submittedName>
</protein>
<proteinExistence type="predicted"/>
<evidence type="ECO:0000256" key="4">
    <source>
        <dbReference type="ARBA" id="ARBA00022723"/>
    </source>
</evidence>
<dbReference type="InterPro" id="IPR007197">
    <property type="entry name" value="rSAM"/>
</dbReference>
<dbReference type="EMBL" id="CP001101">
    <property type="protein sequence ID" value="ACE04324.1"/>
    <property type="molecule type" value="Genomic_DNA"/>
</dbReference>
<dbReference type="PANTHER" id="PTHR43787">
    <property type="entry name" value="FEMO COFACTOR BIOSYNTHESIS PROTEIN NIFB-RELATED"/>
    <property type="match status" value="1"/>
</dbReference>
<dbReference type="CDD" id="cd01335">
    <property type="entry name" value="Radical_SAM"/>
    <property type="match status" value="1"/>
</dbReference>
<dbReference type="InterPro" id="IPR058240">
    <property type="entry name" value="rSAM_sf"/>
</dbReference>
<keyword evidence="6" id="KW-0411">Iron-sulfur</keyword>
<organism evidence="8">
    <name type="scientific">Chlorobium phaeobacteroides (strain BS1)</name>
    <dbReference type="NCBI Taxonomy" id="331678"/>
    <lineage>
        <taxon>Bacteria</taxon>
        <taxon>Pseudomonadati</taxon>
        <taxon>Chlorobiota</taxon>
        <taxon>Chlorobiia</taxon>
        <taxon>Chlorobiales</taxon>
        <taxon>Chlorobiaceae</taxon>
        <taxon>Chlorobium/Pelodictyon group</taxon>
        <taxon>Chlorobium</taxon>
    </lineage>
</organism>
<dbReference type="Gene3D" id="3.20.20.70">
    <property type="entry name" value="Aldolase class I"/>
    <property type="match status" value="1"/>
</dbReference>
<dbReference type="SUPFAM" id="SSF102114">
    <property type="entry name" value="Radical SAM enzymes"/>
    <property type="match status" value="1"/>
</dbReference>
<dbReference type="PANTHER" id="PTHR43787:SF3">
    <property type="entry name" value="ARYLSULFATASE REGULATORY PROTEIN"/>
    <property type="match status" value="1"/>
</dbReference>
<dbReference type="HOGENOM" id="CLU_009273_3_1_10"/>
<dbReference type="InterPro" id="IPR013785">
    <property type="entry name" value="Aldolase_TIM"/>
</dbReference>
<dbReference type="Pfam" id="PF04055">
    <property type="entry name" value="Radical_SAM"/>
    <property type="match status" value="1"/>
</dbReference>
<keyword evidence="2" id="KW-0004">4Fe-4S</keyword>
<accession>B3EJC4</accession>
<dbReference type="UniPathway" id="UPA00782"/>
<evidence type="ECO:0000256" key="3">
    <source>
        <dbReference type="ARBA" id="ARBA00022691"/>
    </source>
</evidence>
<evidence type="ECO:0000259" key="7">
    <source>
        <dbReference type="PROSITE" id="PS51918"/>
    </source>
</evidence>
<evidence type="ECO:0000256" key="1">
    <source>
        <dbReference type="ARBA" id="ARBA00001966"/>
    </source>
</evidence>
<dbReference type="STRING" id="331678.Cphamn1_1396"/>
<evidence type="ECO:0000256" key="5">
    <source>
        <dbReference type="ARBA" id="ARBA00023004"/>
    </source>
</evidence>
<dbReference type="KEGG" id="cpb:Cphamn1_1396"/>
<dbReference type="SFLD" id="SFLDG01067">
    <property type="entry name" value="SPASM/twitch_domain_containing"/>
    <property type="match status" value="1"/>
</dbReference>
<reference evidence="8" key="1">
    <citation type="submission" date="2008-06" db="EMBL/GenBank/DDBJ databases">
        <title>Complete sequence of Chlorobium phaeobacteroides BS1.</title>
        <authorList>
            <consortium name="US DOE Joint Genome Institute"/>
            <person name="Lucas S."/>
            <person name="Copeland A."/>
            <person name="Lapidus A."/>
            <person name="Glavina del Rio T."/>
            <person name="Dalin E."/>
            <person name="Tice H."/>
            <person name="Bruce D."/>
            <person name="Goodwin L."/>
            <person name="Pitluck S."/>
            <person name="Schmutz J."/>
            <person name="Larimer F."/>
            <person name="Land M."/>
            <person name="Hauser L."/>
            <person name="Kyrpides N."/>
            <person name="Ovchinnikova G."/>
            <person name="Li T."/>
            <person name="Liu Z."/>
            <person name="Zhao F."/>
            <person name="Overmann J."/>
            <person name="Bryant D.A."/>
            <person name="Richardson P."/>
        </authorList>
    </citation>
    <scope>NUCLEOTIDE SEQUENCE [LARGE SCALE GENOMIC DNA]</scope>
    <source>
        <strain evidence="8">BS1</strain>
    </source>
</reference>
<evidence type="ECO:0000256" key="2">
    <source>
        <dbReference type="ARBA" id="ARBA00022485"/>
    </source>
</evidence>
<dbReference type="NCBIfam" id="TIGR04085">
    <property type="entry name" value="rSAM_more_4Fe4S"/>
    <property type="match status" value="1"/>
</dbReference>
<dbReference type="SFLD" id="SFLDS00029">
    <property type="entry name" value="Radical_SAM"/>
    <property type="match status" value="1"/>
</dbReference>
<dbReference type="GO" id="GO:0003824">
    <property type="term" value="F:catalytic activity"/>
    <property type="evidence" value="ECO:0007669"/>
    <property type="project" value="InterPro"/>
</dbReference>
<keyword evidence="5" id="KW-0408">Iron</keyword>
<evidence type="ECO:0000313" key="8">
    <source>
        <dbReference type="EMBL" id="ACE04324.1"/>
    </source>
</evidence>
<keyword evidence="4" id="KW-0479">Metal-binding</keyword>
<dbReference type="GO" id="GO:0046872">
    <property type="term" value="F:metal ion binding"/>
    <property type="evidence" value="ECO:0007669"/>
    <property type="project" value="UniProtKB-KW"/>
</dbReference>